<evidence type="ECO:0000256" key="5">
    <source>
        <dbReference type="ARBA" id="ARBA00023136"/>
    </source>
</evidence>
<dbReference type="Gene3D" id="1.20.1250.20">
    <property type="entry name" value="MFS general substrate transporter like domains"/>
    <property type="match status" value="1"/>
</dbReference>
<keyword evidence="5 6" id="KW-0472">Membrane</keyword>
<evidence type="ECO:0008006" key="9">
    <source>
        <dbReference type="Google" id="ProtNLM"/>
    </source>
</evidence>
<evidence type="ECO:0000256" key="3">
    <source>
        <dbReference type="ARBA" id="ARBA00022692"/>
    </source>
</evidence>
<dbReference type="Gramene" id="ONK63015">
    <property type="protein sequence ID" value="ONK63015"/>
    <property type="gene ID" value="A4U43_C07F10500"/>
</dbReference>
<feature type="transmembrane region" description="Helical" evidence="6">
    <location>
        <begin position="174"/>
        <end position="197"/>
    </location>
</feature>
<sequence length="398" mass="44172">MDDTMEAAEKGLKIFHPRKGGYRAAMFIFVMTGLENIGFIANMVSLVLYFLGVMHFGSADASTTLTNFIGATFLLTILGGFISDTYMTRLNTVLMFGLVEMVGYILVTIQAHYKNLHPDPTCLTCKPEGSSKTLFYLSFCLLALGYGGVRGALPALGADQFDRKDPKERKQLGSFFNWLLMSITLGATFGVTVIVWVSSEKSTWAVGFFSQMLIAIVGFGFLTVGKPFYRNRVAGDSPLLYVLQVIVVAIRNRKLSLPDSSEQLYEINDKEVVEEKIPHTDQFRFLDKAAVLAPDTSPEPWKVCTVTQVEEIKILTRMLPILASTILMNTCLAQLQTFSVQQGIFMDLSLGRFDIPPASIPVIPLVFMSVLVPVYEFAFVPLARRLTGHPTGITHCRR</sequence>
<dbReference type="PANTHER" id="PTHR11654">
    <property type="entry name" value="OLIGOPEPTIDE TRANSPORTER-RELATED"/>
    <property type="match status" value="1"/>
</dbReference>
<feature type="transmembrane region" description="Helical" evidence="6">
    <location>
        <begin position="64"/>
        <end position="82"/>
    </location>
</feature>
<feature type="transmembrane region" description="Helical" evidence="6">
    <location>
        <begin position="94"/>
        <end position="113"/>
    </location>
</feature>
<reference evidence="8" key="1">
    <citation type="journal article" date="2017" name="Nat. Commun.">
        <title>The asparagus genome sheds light on the origin and evolution of a young Y chromosome.</title>
        <authorList>
            <person name="Harkess A."/>
            <person name="Zhou J."/>
            <person name="Xu C."/>
            <person name="Bowers J.E."/>
            <person name="Van der Hulst R."/>
            <person name="Ayyampalayam S."/>
            <person name="Mercati F."/>
            <person name="Riccardi P."/>
            <person name="McKain M.R."/>
            <person name="Kakrana A."/>
            <person name="Tang H."/>
            <person name="Ray J."/>
            <person name="Groenendijk J."/>
            <person name="Arikit S."/>
            <person name="Mathioni S.M."/>
            <person name="Nakano M."/>
            <person name="Shan H."/>
            <person name="Telgmann-Rauber A."/>
            <person name="Kanno A."/>
            <person name="Yue Z."/>
            <person name="Chen H."/>
            <person name="Li W."/>
            <person name="Chen Y."/>
            <person name="Xu X."/>
            <person name="Zhang Y."/>
            <person name="Luo S."/>
            <person name="Chen H."/>
            <person name="Gao J."/>
            <person name="Mao Z."/>
            <person name="Pires J.C."/>
            <person name="Luo M."/>
            <person name="Kudrna D."/>
            <person name="Wing R.A."/>
            <person name="Meyers B.C."/>
            <person name="Yi K."/>
            <person name="Kong H."/>
            <person name="Lavrijsen P."/>
            <person name="Sunseri F."/>
            <person name="Falavigna A."/>
            <person name="Ye Y."/>
            <person name="Leebens-Mack J.H."/>
            <person name="Chen G."/>
        </authorList>
    </citation>
    <scope>NUCLEOTIDE SEQUENCE [LARGE SCALE GENOMIC DNA]</scope>
    <source>
        <strain evidence="8">cv. DH0086</strain>
    </source>
</reference>
<gene>
    <name evidence="7" type="ORF">A4U43_C07F10500</name>
</gene>
<feature type="transmembrane region" description="Helical" evidence="6">
    <location>
        <begin position="133"/>
        <end position="153"/>
    </location>
</feature>
<feature type="transmembrane region" description="Helical" evidence="6">
    <location>
        <begin position="358"/>
        <end position="380"/>
    </location>
</feature>
<comment type="subcellular location">
    <subcellularLocation>
        <location evidence="1">Membrane</location>
        <topology evidence="1">Multi-pass membrane protein</topology>
    </subcellularLocation>
</comment>
<name>A0A5P1EAV5_ASPOF</name>
<dbReference type="InterPro" id="IPR000109">
    <property type="entry name" value="POT_fam"/>
</dbReference>
<dbReference type="GO" id="GO:0016020">
    <property type="term" value="C:membrane"/>
    <property type="evidence" value="ECO:0007669"/>
    <property type="project" value="UniProtKB-SubCell"/>
</dbReference>
<organism evidence="7 8">
    <name type="scientific">Asparagus officinalis</name>
    <name type="common">Garden asparagus</name>
    <dbReference type="NCBI Taxonomy" id="4686"/>
    <lineage>
        <taxon>Eukaryota</taxon>
        <taxon>Viridiplantae</taxon>
        <taxon>Streptophyta</taxon>
        <taxon>Embryophyta</taxon>
        <taxon>Tracheophyta</taxon>
        <taxon>Spermatophyta</taxon>
        <taxon>Magnoliopsida</taxon>
        <taxon>Liliopsida</taxon>
        <taxon>Asparagales</taxon>
        <taxon>Asparagaceae</taxon>
        <taxon>Asparagoideae</taxon>
        <taxon>Asparagus</taxon>
    </lineage>
</organism>
<dbReference type="InterPro" id="IPR036259">
    <property type="entry name" value="MFS_trans_sf"/>
</dbReference>
<comment type="similarity">
    <text evidence="2">Belongs to the major facilitator superfamily. Proton-dependent oligopeptide transporter (POT/PTR) (TC 2.A.17) family.</text>
</comment>
<keyword evidence="3 6" id="KW-0812">Transmembrane</keyword>
<feature type="transmembrane region" description="Helical" evidence="6">
    <location>
        <begin position="318"/>
        <end position="338"/>
    </location>
</feature>
<accession>A0A5P1EAV5</accession>
<keyword evidence="4 6" id="KW-1133">Transmembrane helix</keyword>
<evidence type="ECO:0000313" key="7">
    <source>
        <dbReference type="EMBL" id="ONK63015.1"/>
    </source>
</evidence>
<feature type="transmembrane region" description="Helical" evidence="6">
    <location>
        <begin position="203"/>
        <end position="224"/>
    </location>
</feature>
<protein>
    <recommendedName>
        <fullName evidence="9">Major facilitator superfamily (MFS) profile domain-containing protein</fullName>
    </recommendedName>
</protein>
<dbReference type="SUPFAM" id="SSF103473">
    <property type="entry name" value="MFS general substrate transporter"/>
    <property type="match status" value="1"/>
</dbReference>
<proteinExistence type="inferred from homology"/>
<evidence type="ECO:0000256" key="2">
    <source>
        <dbReference type="ARBA" id="ARBA00005982"/>
    </source>
</evidence>
<evidence type="ECO:0000256" key="6">
    <source>
        <dbReference type="SAM" id="Phobius"/>
    </source>
</evidence>
<evidence type="ECO:0000256" key="4">
    <source>
        <dbReference type="ARBA" id="ARBA00022989"/>
    </source>
</evidence>
<dbReference type="Pfam" id="PF00854">
    <property type="entry name" value="PTR2"/>
    <property type="match status" value="1"/>
</dbReference>
<dbReference type="OMA" id="VFMDQHI"/>
<feature type="transmembrane region" description="Helical" evidence="6">
    <location>
        <begin position="21"/>
        <end position="52"/>
    </location>
</feature>
<dbReference type="AlphaFoldDB" id="A0A5P1EAV5"/>
<dbReference type="EMBL" id="CM007387">
    <property type="protein sequence ID" value="ONK63015.1"/>
    <property type="molecule type" value="Genomic_DNA"/>
</dbReference>
<dbReference type="Proteomes" id="UP000243459">
    <property type="component" value="Chromosome 7"/>
</dbReference>
<keyword evidence="8" id="KW-1185">Reference proteome</keyword>
<evidence type="ECO:0000256" key="1">
    <source>
        <dbReference type="ARBA" id="ARBA00004141"/>
    </source>
</evidence>
<dbReference type="GO" id="GO:0022857">
    <property type="term" value="F:transmembrane transporter activity"/>
    <property type="evidence" value="ECO:0007669"/>
    <property type="project" value="InterPro"/>
</dbReference>
<evidence type="ECO:0000313" key="8">
    <source>
        <dbReference type="Proteomes" id="UP000243459"/>
    </source>
</evidence>